<evidence type="ECO:0000313" key="2">
    <source>
        <dbReference type="EMBL" id="QJH94120.1"/>
    </source>
</evidence>
<protein>
    <submittedName>
        <fullName evidence="1">Uncharacterized protein</fullName>
    </submittedName>
</protein>
<proteinExistence type="predicted"/>
<dbReference type="EMBL" id="MT143981">
    <property type="protein sequence ID" value="QJA44852.1"/>
    <property type="molecule type" value="Genomic_DNA"/>
</dbReference>
<gene>
    <name evidence="1" type="ORF">TM448A00151_0051</name>
    <name evidence="2" type="ORF">TM448B00189_0013</name>
</gene>
<dbReference type="AlphaFoldDB" id="A0A6H1ZBL5"/>
<dbReference type="EMBL" id="MT144596">
    <property type="protein sequence ID" value="QJH94120.1"/>
    <property type="molecule type" value="Genomic_DNA"/>
</dbReference>
<name>A0A6H1ZBL5_9ZZZZ</name>
<accession>A0A6H1ZBL5</accession>
<evidence type="ECO:0000313" key="1">
    <source>
        <dbReference type="EMBL" id="QJA44852.1"/>
    </source>
</evidence>
<sequence length="79" mass="8955">MSAHKGGKKNKMLIETISCEYIVTNYGNPDTNLINAVKEIYAIPSSRFKGVKRLKDGRLCIKYTVEEVFPEECLFPLNS</sequence>
<reference evidence="1" key="1">
    <citation type="submission" date="2020-03" db="EMBL/GenBank/DDBJ databases">
        <title>The deep terrestrial virosphere.</title>
        <authorList>
            <person name="Holmfeldt K."/>
            <person name="Nilsson E."/>
            <person name="Simone D."/>
            <person name="Lopez-Fernandez M."/>
            <person name="Wu X."/>
            <person name="de Brujin I."/>
            <person name="Lundin D."/>
            <person name="Andersson A."/>
            <person name="Bertilsson S."/>
            <person name="Dopson M."/>
        </authorList>
    </citation>
    <scope>NUCLEOTIDE SEQUENCE</scope>
    <source>
        <strain evidence="1">TM448A00151</strain>
        <strain evidence="2">TM448B00189</strain>
    </source>
</reference>
<organism evidence="1">
    <name type="scientific">viral metagenome</name>
    <dbReference type="NCBI Taxonomy" id="1070528"/>
    <lineage>
        <taxon>unclassified sequences</taxon>
        <taxon>metagenomes</taxon>
        <taxon>organismal metagenomes</taxon>
    </lineage>
</organism>